<sequence length="80" mass="8642">MRMQQWRDAWARAAYAAEVLRKAMEEMGAPDSATKGLRPLVSGRETAWVDVGMIPASLAEKVAEVIRTSRDAAPEAGPSA</sequence>
<evidence type="ECO:0000313" key="1">
    <source>
        <dbReference type="EMBL" id="WTW60504.1"/>
    </source>
</evidence>
<dbReference type="EMBL" id="CP108318">
    <property type="protein sequence ID" value="WTW60504.1"/>
    <property type="molecule type" value="Genomic_DNA"/>
</dbReference>
<reference evidence="1" key="1">
    <citation type="submission" date="2022-10" db="EMBL/GenBank/DDBJ databases">
        <title>The complete genomes of actinobacterial strains from the NBC collection.</title>
        <authorList>
            <person name="Joergensen T.S."/>
            <person name="Alvarez Arevalo M."/>
            <person name="Sterndorff E.B."/>
            <person name="Faurdal D."/>
            <person name="Vuksanovic O."/>
            <person name="Mourched A.-S."/>
            <person name="Charusanti P."/>
            <person name="Shaw S."/>
            <person name="Blin K."/>
            <person name="Weber T."/>
        </authorList>
    </citation>
    <scope>NUCLEOTIDE SEQUENCE</scope>
    <source>
        <strain evidence="1">NBC_00003</strain>
    </source>
</reference>
<accession>A0AAU2UZC8</accession>
<dbReference type="AlphaFoldDB" id="A0AAU2UZC8"/>
<gene>
    <name evidence="1" type="ORF">OG549_07540</name>
</gene>
<protein>
    <submittedName>
        <fullName evidence="1">Uncharacterized protein</fullName>
    </submittedName>
</protein>
<organism evidence="1">
    <name type="scientific">Streptomyces sp. NBC_00003</name>
    <dbReference type="NCBI Taxonomy" id="2903608"/>
    <lineage>
        <taxon>Bacteria</taxon>
        <taxon>Bacillati</taxon>
        <taxon>Actinomycetota</taxon>
        <taxon>Actinomycetes</taxon>
        <taxon>Kitasatosporales</taxon>
        <taxon>Streptomycetaceae</taxon>
        <taxon>Streptomyces</taxon>
    </lineage>
</organism>
<proteinExistence type="predicted"/>
<name>A0AAU2UZC8_9ACTN</name>